<proteinExistence type="predicted"/>
<protein>
    <submittedName>
        <fullName evidence="1">Uncharacterized protein</fullName>
    </submittedName>
</protein>
<comment type="caution">
    <text evidence="1">The sequence shown here is derived from an EMBL/GenBank/DDBJ whole genome shotgun (WGS) entry which is preliminary data.</text>
</comment>
<gene>
    <name evidence="1" type="ORF">PHET_09791</name>
</gene>
<keyword evidence="2" id="KW-1185">Reference proteome</keyword>
<name>A0A8J4SV91_9TREM</name>
<reference evidence="1" key="1">
    <citation type="submission" date="2019-05" db="EMBL/GenBank/DDBJ databases">
        <title>Annotation for the trematode Paragonimus heterotremus.</title>
        <authorList>
            <person name="Choi Y.-J."/>
        </authorList>
    </citation>
    <scope>NUCLEOTIDE SEQUENCE</scope>
    <source>
        <strain evidence="1">LC</strain>
    </source>
</reference>
<accession>A0A8J4SV91</accession>
<dbReference type="OrthoDB" id="48943at2759"/>
<dbReference type="Proteomes" id="UP000748531">
    <property type="component" value="Unassembled WGS sequence"/>
</dbReference>
<dbReference type="EMBL" id="LUCH01006573">
    <property type="protein sequence ID" value="KAF5397235.1"/>
    <property type="molecule type" value="Genomic_DNA"/>
</dbReference>
<dbReference type="AlphaFoldDB" id="A0A8J4SV91"/>
<evidence type="ECO:0000313" key="1">
    <source>
        <dbReference type="EMBL" id="KAF5397235.1"/>
    </source>
</evidence>
<sequence length="97" mass="11278">MNPNELEQSASYHSLIRIKGVLSGDSLDLKMFHQIKWEFVEEISEEHCKFEMAEPAIDRPDIKVSFTNVTPDSTIEPDVNYMHHLCLYHMLCHVTCI</sequence>
<evidence type="ECO:0000313" key="2">
    <source>
        <dbReference type="Proteomes" id="UP000748531"/>
    </source>
</evidence>
<organism evidence="1 2">
    <name type="scientific">Paragonimus heterotremus</name>
    <dbReference type="NCBI Taxonomy" id="100268"/>
    <lineage>
        <taxon>Eukaryota</taxon>
        <taxon>Metazoa</taxon>
        <taxon>Spiralia</taxon>
        <taxon>Lophotrochozoa</taxon>
        <taxon>Platyhelminthes</taxon>
        <taxon>Trematoda</taxon>
        <taxon>Digenea</taxon>
        <taxon>Plagiorchiida</taxon>
        <taxon>Troglotremata</taxon>
        <taxon>Troglotrematidae</taxon>
        <taxon>Paragonimus</taxon>
    </lineage>
</organism>